<dbReference type="Pfam" id="PF13520">
    <property type="entry name" value="AA_permease_2"/>
    <property type="match status" value="1"/>
</dbReference>
<dbReference type="PANTHER" id="PTHR47704">
    <property type="entry name" value="POTASSIUM TRANSPORTER KIMA"/>
    <property type="match status" value="1"/>
</dbReference>
<comment type="subcellular location">
    <subcellularLocation>
        <location evidence="1">Membrane</location>
        <topology evidence="1">Multi-pass membrane protein</topology>
    </subcellularLocation>
</comment>
<feature type="transmembrane region" description="Helical" evidence="5">
    <location>
        <begin position="434"/>
        <end position="453"/>
    </location>
</feature>
<name>A0ABY4CQ55_9BACL</name>
<organism evidence="6 7">
    <name type="scientific">Fodinisporobacter ferrooxydans</name>
    <dbReference type="NCBI Taxonomy" id="2901836"/>
    <lineage>
        <taxon>Bacteria</taxon>
        <taxon>Bacillati</taxon>
        <taxon>Bacillota</taxon>
        <taxon>Bacilli</taxon>
        <taxon>Bacillales</taxon>
        <taxon>Alicyclobacillaceae</taxon>
        <taxon>Fodinisporobacter</taxon>
    </lineage>
</organism>
<sequence length="610" mass="67235">MTTQSLKRLLLGRPLKTSEAEAEKMQIWKALPILSSDALSSVAYGTEEILLELMVVGSVAFSFALPVALAIILLIGILVISYRQVIDAYPQGGGAYVVAKYNLGMAWGRLAGVSLLIDYTLTVAVSVSAGVQAITSAYPASIPYIVPIALFLVWLMVWMNLRGTSESGTVFAFPTYLFIFCMLALVGKGLFDLMSGNIVKPVSIPGTIPTGLTLFIILKAFSSGCSAVTGIEAISNAVPHFRKPSQKNAKLTMLTLGILLTIIFGGVTVLALAYGATPDPTGNTSVLSMVAEHAFGRGAFYFITQLATMAILTLAANTSFNGFPILASIMAQDKNFPRMFMNRGDRLAYNYGIIVLGILSSILLIVFKGKTDLLIPLYAIGVFLSFTLSQTGLVRKWLQERPKGWQRKILINGIGAIVTLAVVIIFCITKFTEGAWIVIVASPILLWMITKVYKHYEAVAKELRVNLEEPLPKKGSVIIIPVAGIHRVVVSTVAYAKTLSPNIIVFYVAFSDEDAEKMEARWEQWNPGVRLVIFKSRYRSVTKPLLEFIDRIEKRVEEKDVITVLLPQFIVTKWWHRLLHNQSAFRIRSILLARKDIVISTVPYHLHERD</sequence>
<dbReference type="Gene3D" id="1.20.1740.10">
    <property type="entry name" value="Amino acid/polyamine transporter I"/>
    <property type="match status" value="1"/>
</dbReference>
<feature type="transmembrane region" description="Helical" evidence="5">
    <location>
        <begin position="347"/>
        <end position="367"/>
    </location>
</feature>
<protein>
    <submittedName>
        <fullName evidence="6">APC family permease</fullName>
    </submittedName>
</protein>
<proteinExistence type="predicted"/>
<keyword evidence="4 5" id="KW-0472">Membrane</keyword>
<accession>A0ABY4CQ55</accession>
<evidence type="ECO:0000256" key="3">
    <source>
        <dbReference type="ARBA" id="ARBA00022989"/>
    </source>
</evidence>
<feature type="transmembrane region" description="Helical" evidence="5">
    <location>
        <begin position="137"/>
        <end position="158"/>
    </location>
</feature>
<feature type="transmembrane region" description="Helical" evidence="5">
    <location>
        <begin position="59"/>
        <end position="80"/>
    </location>
</feature>
<dbReference type="RefSeq" id="WP_347438259.1">
    <property type="nucleotide sequence ID" value="NZ_CP089291.1"/>
</dbReference>
<dbReference type="PANTHER" id="PTHR47704:SF1">
    <property type="entry name" value="POTASSIUM TRANSPORTER KIMA"/>
    <property type="match status" value="1"/>
</dbReference>
<keyword evidence="2 5" id="KW-0812">Transmembrane</keyword>
<keyword evidence="3 5" id="KW-1133">Transmembrane helix</keyword>
<dbReference type="InterPro" id="IPR002293">
    <property type="entry name" value="AA/rel_permease1"/>
</dbReference>
<dbReference type="EMBL" id="CP089291">
    <property type="protein sequence ID" value="UOF91567.1"/>
    <property type="molecule type" value="Genomic_DNA"/>
</dbReference>
<evidence type="ECO:0000313" key="6">
    <source>
        <dbReference type="EMBL" id="UOF91567.1"/>
    </source>
</evidence>
<feature type="transmembrane region" description="Helical" evidence="5">
    <location>
        <begin position="170"/>
        <end position="191"/>
    </location>
</feature>
<feature type="transmembrane region" description="Helical" evidence="5">
    <location>
        <begin position="110"/>
        <end position="131"/>
    </location>
</feature>
<dbReference type="InterPro" id="IPR053153">
    <property type="entry name" value="APC_K+_Transporter"/>
</dbReference>
<evidence type="ECO:0000256" key="1">
    <source>
        <dbReference type="ARBA" id="ARBA00004141"/>
    </source>
</evidence>
<evidence type="ECO:0000256" key="4">
    <source>
        <dbReference type="ARBA" id="ARBA00023136"/>
    </source>
</evidence>
<feature type="transmembrane region" description="Helical" evidence="5">
    <location>
        <begin position="373"/>
        <end position="389"/>
    </location>
</feature>
<feature type="transmembrane region" description="Helical" evidence="5">
    <location>
        <begin position="211"/>
        <end position="231"/>
    </location>
</feature>
<feature type="transmembrane region" description="Helical" evidence="5">
    <location>
        <begin position="251"/>
        <end position="274"/>
    </location>
</feature>
<dbReference type="Proteomes" id="UP000830167">
    <property type="component" value="Chromosome"/>
</dbReference>
<evidence type="ECO:0000313" key="7">
    <source>
        <dbReference type="Proteomes" id="UP000830167"/>
    </source>
</evidence>
<keyword evidence="7" id="KW-1185">Reference proteome</keyword>
<feature type="transmembrane region" description="Helical" evidence="5">
    <location>
        <begin position="299"/>
        <end position="326"/>
    </location>
</feature>
<reference evidence="6" key="1">
    <citation type="submission" date="2021-12" db="EMBL/GenBank/DDBJ databases">
        <title>Alicyclobacillaceae gen. nov., sp. nov., isolated from chalcocite enrichment system.</title>
        <authorList>
            <person name="Jiang Z."/>
        </authorList>
    </citation>
    <scope>NUCLEOTIDE SEQUENCE</scope>
    <source>
        <strain evidence="6">MYW30-H2</strain>
    </source>
</reference>
<gene>
    <name evidence="6" type="ORF">LSG31_04760</name>
</gene>
<evidence type="ECO:0000256" key="5">
    <source>
        <dbReference type="SAM" id="Phobius"/>
    </source>
</evidence>
<feature type="transmembrane region" description="Helical" evidence="5">
    <location>
        <begin position="409"/>
        <end position="428"/>
    </location>
</feature>
<evidence type="ECO:0000256" key="2">
    <source>
        <dbReference type="ARBA" id="ARBA00022692"/>
    </source>
</evidence>